<evidence type="ECO:0000256" key="1">
    <source>
        <dbReference type="SAM" id="MobiDB-lite"/>
    </source>
</evidence>
<reference evidence="2 3" key="2">
    <citation type="submission" date="2018-11" db="EMBL/GenBank/DDBJ databases">
        <authorList>
            <consortium name="Pathogen Informatics"/>
        </authorList>
    </citation>
    <scope>NUCLEOTIDE SEQUENCE [LARGE SCALE GENOMIC DNA]</scope>
    <source>
        <strain evidence="2 3">Costa Rica</strain>
    </source>
</reference>
<feature type="compositionally biased region" description="Basic and acidic residues" evidence="1">
    <location>
        <begin position="10"/>
        <end position="19"/>
    </location>
</feature>
<proteinExistence type="predicted"/>
<sequence>MVQWELAQKANEEPQKSDVGETETGATPVVENLSIDGLVDDSSVPGTSSTLTCEQGNFIL</sequence>
<name>A0A0R3PQN6_ANGCS</name>
<dbReference type="WBParaSite" id="ACOC_0000769101-mRNA-1">
    <property type="protein sequence ID" value="ACOC_0000769101-mRNA-1"/>
    <property type="gene ID" value="ACOC_0000769101"/>
</dbReference>
<protein>
    <submittedName>
        <fullName evidence="2 4">Uncharacterized protein</fullName>
    </submittedName>
</protein>
<feature type="region of interest" description="Disordered" evidence="1">
    <location>
        <begin position="1"/>
        <end position="26"/>
    </location>
</feature>
<evidence type="ECO:0000313" key="3">
    <source>
        <dbReference type="Proteomes" id="UP000267027"/>
    </source>
</evidence>
<evidence type="ECO:0000313" key="4">
    <source>
        <dbReference type="WBParaSite" id="ACOC_0000769101-mRNA-1"/>
    </source>
</evidence>
<dbReference type="EMBL" id="UYYA01004066">
    <property type="protein sequence ID" value="VDM59277.1"/>
    <property type="molecule type" value="Genomic_DNA"/>
</dbReference>
<dbReference type="AlphaFoldDB" id="A0A0R3PQN6"/>
<keyword evidence="3" id="KW-1185">Reference proteome</keyword>
<reference evidence="4" key="1">
    <citation type="submission" date="2017-02" db="UniProtKB">
        <authorList>
            <consortium name="WormBaseParasite"/>
        </authorList>
    </citation>
    <scope>IDENTIFICATION</scope>
</reference>
<evidence type="ECO:0000313" key="2">
    <source>
        <dbReference type="EMBL" id="VDM59277.1"/>
    </source>
</evidence>
<organism evidence="4">
    <name type="scientific">Angiostrongylus costaricensis</name>
    <name type="common">Nematode worm</name>
    <dbReference type="NCBI Taxonomy" id="334426"/>
    <lineage>
        <taxon>Eukaryota</taxon>
        <taxon>Metazoa</taxon>
        <taxon>Ecdysozoa</taxon>
        <taxon>Nematoda</taxon>
        <taxon>Chromadorea</taxon>
        <taxon>Rhabditida</taxon>
        <taxon>Rhabditina</taxon>
        <taxon>Rhabditomorpha</taxon>
        <taxon>Strongyloidea</taxon>
        <taxon>Metastrongylidae</taxon>
        <taxon>Angiostrongylus</taxon>
    </lineage>
</organism>
<accession>A0A0R3PQN6</accession>
<dbReference type="Proteomes" id="UP000267027">
    <property type="component" value="Unassembled WGS sequence"/>
</dbReference>
<gene>
    <name evidence="2" type="ORF">ACOC_LOCUS7692</name>
</gene>